<dbReference type="InterPro" id="IPR029058">
    <property type="entry name" value="AB_hydrolase_fold"/>
</dbReference>
<dbReference type="PANTHER" id="PTHR10272">
    <property type="entry name" value="PLATELET-ACTIVATING FACTOR ACETYLHYDROLASE"/>
    <property type="match status" value="1"/>
</dbReference>
<evidence type="ECO:0000256" key="2">
    <source>
        <dbReference type="ARBA" id="ARBA00022963"/>
    </source>
</evidence>
<dbReference type="Gene3D" id="3.40.50.1820">
    <property type="entry name" value="alpha/beta hydrolase"/>
    <property type="match status" value="1"/>
</dbReference>
<dbReference type="Pfam" id="PF03403">
    <property type="entry name" value="PAF-AH_p_II"/>
    <property type="match status" value="1"/>
</dbReference>
<organism evidence="4">
    <name type="scientific">marine metagenome</name>
    <dbReference type="NCBI Taxonomy" id="408172"/>
    <lineage>
        <taxon>unclassified sequences</taxon>
        <taxon>metagenomes</taxon>
        <taxon>ecological metagenomes</taxon>
    </lineage>
</organism>
<evidence type="ECO:0000313" key="4">
    <source>
        <dbReference type="EMBL" id="SVB65996.1"/>
    </source>
</evidence>
<keyword evidence="2" id="KW-0442">Lipid degradation</keyword>
<dbReference type="SUPFAM" id="SSF53474">
    <property type="entry name" value="alpha/beta-Hydrolases"/>
    <property type="match status" value="1"/>
</dbReference>
<evidence type="ECO:0008006" key="5">
    <source>
        <dbReference type="Google" id="ProtNLM"/>
    </source>
</evidence>
<dbReference type="EMBL" id="UINC01051620">
    <property type="protein sequence ID" value="SVB65996.1"/>
    <property type="molecule type" value="Genomic_DNA"/>
</dbReference>
<evidence type="ECO:0000256" key="3">
    <source>
        <dbReference type="ARBA" id="ARBA00023098"/>
    </source>
</evidence>
<dbReference type="PANTHER" id="PTHR10272:SF0">
    <property type="entry name" value="PLATELET-ACTIVATING FACTOR ACETYLHYDROLASE"/>
    <property type="match status" value="1"/>
</dbReference>
<gene>
    <name evidence="4" type="ORF">METZ01_LOCUS218850</name>
</gene>
<sequence>MSAFERGLFPAGVTTEQWPSSNGPLTVEMWYPATEETRGRDLDPATKDRYEAVWVEAGEEPELISQDAVRDADRGDETGPLVVFSHGFMGHRREGTFLCTHLASHGYTVISTDHPTSTSWEVEAALDLSGAADDGDSGAGGVEVMIQHRRDDLKALFAHATERGLDNGRPIGFTGASLGGWTSLLAPSIGAHVHATVPMCPAGGLSPTSPTKNNAWADGLDFDWPEEVACMMLVADRDSWLPLAGQFQLLRRTPPGSSMVVLCDADHNHFVDDIEMSQGHLREVTMALADVLSDGPINWGAVAEAVAPFDELVSEAATHKLWQGLVVSHFDAHLRGDTTARTLLETDIQSTSRALGAETYVVRNL</sequence>
<protein>
    <recommendedName>
        <fullName evidence="5">Serine aminopeptidase S33 domain-containing protein</fullName>
    </recommendedName>
</protein>
<name>A0A382FSC8_9ZZZZ</name>
<proteinExistence type="predicted"/>
<dbReference type="GO" id="GO:0003847">
    <property type="term" value="F:1-alkyl-2-acetylglycerophosphocholine esterase activity"/>
    <property type="evidence" value="ECO:0007669"/>
    <property type="project" value="TreeGrafter"/>
</dbReference>
<accession>A0A382FSC8</accession>
<evidence type="ECO:0000256" key="1">
    <source>
        <dbReference type="ARBA" id="ARBA00022801"/>
    </source>
</evidence>
<keyword evidence="1" id="KW-0378">Hydrolase</keyword>
<dbReference type="GO" id="GO:0016042">
    <property type="term" value="P:lipid catabolic process"/>
    <property type="evidence" value="ECO:0007669"/>
    <property type="project" value="UniProtKB-KW"/>
</dbReference>
<reference evidence="4" key="1">
    <citation type="submission" date="2018-05" db="EMBL/GenBank/DDBJ databases">
        <authorList>
            <person name="Lanie J.A."/>
            <person name="Ng W.-L."/>
            <person name="Kazmierczak K.M."/>
            <person name="Andrzejewski T.M."/>
            <person name="Davidsen T.M."/>
            <person name="Wayne K.J."/>
            <person name="Tettelin H."/>
            <person name="Glass J.I."/>
            <person name="Rusch D."/>
            <person name="Podicherti R."/>
            <person name="Tsui H.-C.T."/>
            <person name="Winkler M.E."/>
        </authorList>
    </citation>
    <scope>NUCLEOTIDE SEQUENCE</scope>
</reference>
<keyword evidence="3" id="KW-0443">Lipid metabolism</keyword>
<dbReference type="AlphaFoldDB" id="A0A382FSC8"/>